<keyword evidence="2" id="KW-1185">Reference proteome</keyword>
<gene>
    <name evidence="1" type="ORF">JOE21_001445</name>
</gene>
<evidence type="ECO:0000313" key="1">
    <source>
        <dbReference type="EMBL" id="MDR6225447.1"/>
    </source>
</evidence>
<dbReference type="EMBL" id="JAVDQG010000003">
    <property type="protein sequence ID" value="MDR6225447.1"/>
    <property type="molecule type" value="Genomic_DNA"/>
</dbReference>
<comment type="caution">
    <text evidence="1">The sequence shown here is derived from an EMBL/GenBank/DDBJ whole genome shotgun (WGS) entry which is preliminary data.</text>
</comment>
<dbReference type="Gene3D" id="3.30.2000.30">
    <property type="match status" value="1"/>
</dbReference>
<reference evidence="1 2" key="1">
    <citation type="submission" date="2023-07" db="EMBL/GenBank/DDBJ databases">
        <title>Genomic Encyclopedia of Type Strains, Phase IV (KMG-IV): sequencing the most valuable type-strain genomes for metagenomic binning, comparative biology and taxonomic classification.</title>
        <authorList>
            <person name="Goeker M."/>
        </authorList>
    </citation>
    <scope>NUCLEOTIDE SEQUENCE [LARGE SCALE GENOMIC DNA]</scope>
    <source>
        <strain evidence="1 2">DSM 45903</strain>
    </source>
</reference>
<sequence length="133" mass="14729">MAHTYSALEPIRQTILTRLRSDEVLMAKVTGVFDEAPEGQPLPYIAFGGVRSSSIRTLSRLREEVTVTLVIWSDTTGFGEANGILDDLNRLLADQELTGADNGKIPCRYMESEAGTNPDHPNRKGTVSYRLLY</sequence>
<accession>A0ABU1IKZ2</accession>
<organism evidence="1 2">
    <name type="scientific">Desmospora profundinema</name>
    <dbReference type="NCBI Taxonomy" id="1571184"/>
    <lineage>
        <taxon>Bacteria</taxon>
        <taxon>Bacillati</taxon>
        <taxon>Bacillota</taxon>
        <taxon>Bacilli</taxon>
        <taxon>Bacillales</taxon>
        <taxon>Thermoactinomycetaceae</taxon>
        <taxon>Desmospora</taxon>
    </lineage>
</organism>
<protein>
    <recommendedName>
        <fullName evidence="3">DUF3168 domain-containing protein</fullName>
    </recommendedName>
</protein>
<dbReference type="InterPro" id="IPR021508">
    <property type="entry name" value="Gp17-like"/>
</dbReference>
<evidence type="ECO:0000313" key="2">
    <source>
        <dbReference type="Proteomes" id="UP001185012"/>
    </source>
</evidence>
<dbReference type="RefSeq" id="WP_309864156.1">
    <property type="nucleotide sequence ID" value="NZ_JAVDQG010000003.1"/>
</dbReference>
<dbReference type="Proteomes" id="UP001185012">
    <property type="component" value="Unassembled WGS sequence"/>
</dbReference>
<name>A0ABU1IKZ2_9BACL</name>
<evidence type="ECO:0008006" key="3">
    <source>
        <dbReference type="Google" id="ProtNLM"/>
    </source>
</evidence>
<proteinExistence type="predicted"/>
<dbReference type="Pfam" id="PF11367">
    <property type="entry name" value="Tail_completion_gp17"/>
    <property type="match status" value="1"/>
</dbReference>
<dbReference type="InterPro" id="IPR053745">
    <property type="entry name" value="Viral_Tail_Comp_sf"/>
</dbReference>